<keyword evidence="10" id="KW-0175">Coiled coil</keyword>
<sequence length="457" mass="49770">MKLHLNKASLLVSGLLMGSKLFAQTPDSVATATYVKPFSPVSSFRTWSIGLYGASPSFYTPFQGKEDWHTQKINFGYGAYIKNQIWHSFGIQANFFRGQLEGTDPALGTAFNRVKTDVNYAVDLTGVFTLANISWSNQQGGMQPYMLAGGGFAGYKPTLYNASGAATPGYRNGSNISEFYVPVGVGLKFNVSPSINIDLGYTVNFMHSDNLDGYTTGGNYDQFSYGHIGLEFALGKRSKPQLATHNPVASMRTEYTTKEIALQNMIDAEKARNEQLRNDLNTTNANLAATNANLAKFTMDSDGDGVPDFFDKCPNTPAGTKVDGSGCPLPVAKPDVKVYVTEADKKIVKEAIQNLEFDFGKATIRAKSFPSLERVAQLLVEKNFSLKLAGHTDNVGSDEANMKLSKDRAESVKSFLVSKGANPSRIEATGYGETQPIATNKTAAGRQQNRRVEFTLF</sequence>
<evidence type="ECO:0000313" key="13">
    <source>
        <dbReference type="EMBL" id="QKJ30129.1"/>
    </source>
</evidence>
<organism evidence="13 14">
    <name type="scientific">Mucilaginibacter mali</name>
    <dbReference type="NCBI Taxonomy" id="2740462"/>
    <lineage>
        <taxon>Bacteria</taxon>
        <taxon>Pseudomonadati</taxon>
        <taxon>Bacteroidota</taxon>
        <taxon>Sphingobacteriia</taxon>
        <taxon>Sphingobacteriales</taxon>
        <taxon>Sphingobacteriaceae</taxon>
        <taxon>Mucilaginibacter</taxon>
    </lineage>
</organism>
<dbReference type="PRINTS" id="PR01021">
    <property type="entry name" value="OMPADOMAIN"/>
</dbReference>
<dbReference type="CDD" id="cd07185">
    <property type="entry name" value="OmpA_C-like"/>
    <property type="match status" value="1"/>
</dbReference>
<evidence type="ECO:0000256" key="2">
    <source>
        <dbReference type="ARBA" id="ARBA00022448"/>
    </source>
</evidence>
<evidence type="ECO:0000256" key="9">
    <source>
        <dbReference type="PROSITE-ProRule" id="PRU00473"/>
    </source>
</evidence>
<feature type="chain" id="PRO_5028937022" evidence="11">
    <location>
        <begin position="24"/>
        <end position="457"/>
    </location>
</feature>
<dbReference type="SUPFAM" id="SSF103647">
    <property type="entry name" value="TSP type-3 repeat"/>
    <property type="match status" value="1"/>
</dbReference>
<keyword evidence="7 9" id="KW-0472">Membrane</keyword>
<dbReference type="InterPro" id="IPR006664">
    <property type="entry name" value="OMP_bac"/>
</dbReference>
<dbReference type="GO" id="GO:0006811">
    <property type="term" value="P:monoatomic ion transport"/>
    <property type="evidence" value="ECO:0007669"/>
    <property type="project" value="UniProtKB-KW"/>
</dbReference>
<dbReference type="InterPro" id="IPR050330">
    <property type="entry name" value="Bact_OuterMem_StrucFunc"/>
</dbReference>
<dbReference type="InterPro" id="IPR011250">
    <property type="entry name" value="OMP/PagP_B-barrel"/>
</dbReference>
<dbReference type="InterPro" id="IPR036737">
    <property type="entry name" value="OmpA-like_sf"/>
</dbReference>
<dbReference type="GO" id="GO:0005509">
    <property type="term" value="F:calcium ion binding"/>
    <property type="evidence" value="ECO:0007669"/>
    <property type="project" value="InterPro"/>
</dbReference>
<keyword evidence="14" id="KW-1185">Reference proteome</keyword>
<reference evidence="13 14" key="1">
    <citation type="submission" date="2020-05" db="EMBL/GenBank/DDBJ databases">
        <title>Mucilaginibacter mali sp. nov.</title>
        <authorList>
            <person name="Kim H.S."/>
            <person name="Lee K.C."/>
            <person name="Suh M.K."/>
            <person name="Kim J.-S."/>
            <person name="Han K.-I."/>
            <person name="Eom M.K."/>
            <person name="Shin Y.K."/>
            <person name="Lee J.-S."/>
        </authorList>
    </citation>
    <scope>NUCLEOTIDE SEQUENCE [LARGE SCALE GENOMIC DNA]</scope>
    <source>
        <strain evidence="13 14">G2-14</strain>
    </source>
</reference>
<evidence type="ECO:0000259" key="12">
    <source>
        <dbReference type="PROSITE" id="PS51123"/>
    </source>
</evidence>
<dbReference type="GO" id="GO:0009279">
    <property type="term" value="C:cell outer membrane"/>
    <property type="evidence" value="ECO:0007669"/>
    <property type="project" value="UniProtKB-SubCell"/>
</dbReference>
<dbReference type="PANTHER" id="PTHR30329:SF21">
    <property type="entry name" value="LIPOPROTEIN YIAD-RELATED"/>
    <property type="match status" value="1"/>
</dbReference>
<keyword evidence="3" id="KW-1134">Transmembrane beta strand</keyword>
<evidence type="ECO:0000256" key="8">
    <source>
        <dbReference type="ARBA" id="ARBA00023237"/>
    </source>
</evidence>
<evidence type="ECO:0000256" key="3">
    <source>
        <dbReference type="ARBA" id="ARBA00022452"/>
    </source>
</evidence>
<gene>
    <name evidence="13" type="ORF">HQ865_10275</name>
</gene>
<comment type="subcellular location">
    <subcellularLocation>
        <location evidence="1">Cell outer membrane</location>
        <topology evidence="1">Multi-pass membrane protein</topology>
    </subcellularLocation>
</comment>
<dbReference type="SUPFAM" id="SSF103088">
    <property type="entry name" value="OmpA-like"/>
    <property type="match status" value="1"/>
</dbReference>
<evidence type="ECO:0000256" key="10">
    <source>
        <dbReference type="SAM" id="Coils"/>
    </source>
</evidence>
<dbReference type="KEGG" id="mmab:HQ865_10275"/>
<dbReference type="SUPFAM" id="SSF56925">
    <property type="entry name" value="OMPA-like"/>
    <property type="match status" value="1"/>
</dbReference>
<feature type="signal peptide" evidence="11">
    <location>
        <begin position="1"/>
        <end position="23"/>
    </location>
</feature>
<evidence type="ECO:0000256" key="4">
    <source>
        <dbReference type="ARBA" id="ARBA00022692"/>
    </source>
</evidence>
<dbReference type="Pfam" id="PF00691">
    <property type="entry name" value="OmpA"/>
    <property type="match status" value="1"/>
</dbReference>
<dbReference type="GO" id="GO:0046930">
    <property type="term" value="C:pore complex"/>
    <property type="evidence" value="ECO:0007669"/>
    <property type="project" value="UniProtKB-KW"/>
</dbReference>
<dbReference type="InterPro" id="IPR006665">
    <property type="entry name" value="OmpA-like"/>
</dbReference>
<keyword evidence="11" id="KW-0732">Signal</keyword>
<dbReference type="GO" id="GO:0015288">
    <property type="term" value="F:porin activity"/>
    <property type="evidence" value="ECO:0007669"/>
    <property type="project" value="UniProtKB-KW"/>
</dbReference>
<dbReference type="Gene3D" id="3.30.1330.60">
    <property type="entry name" value="OmpA-like domain"/>
    <property type="match status" value="1"/>
</dbReference>
<proteinExistence type="predicted"/>
<keyword evidence="6" id="KW-0626">Porin</keyword>
<name>A0A7D4QSM3_9SPHI</name>
<dbReference type="AlphaFoldDB" id="A0A7D4QSM3"/>
<evidence type="ECO:0000256" key="5">
    <source>
        <dbReference type="ARBA" id="ARBA00023065"/>
    </source>
</evidence>
<dbReference type="InterPro" id="IPR028974">
    <property type="entry name" value="TSP_type-3_rpt"/>
</dbReference>
<keyword evidence="4" id="KW-0812">Transmembrane</keyword>
<dbReference type="Proteomes" id="UP000505355">
    <property type="component" value="Chromosome"/>
</dbReference>
<keyword evidence="2" id="KW-0813">Transport</keyword>
<dbReference type="EMBL" id="CP054139">
    <property type="protein sequence ID" value="QKJ30129.1"/>
    <property type="molecule type" value="Genomic_DNA"/>
</dbReference>
<dbReference type="RefSeq" id="WP_173414817.1">
    <property type="nucleotide sequence ID" value="NZ_CP054139.1"/>
</dbReference>
<dbReference type="Gene3D" id="2.40.160.20">
    <property type="match status" value="1"/>
</dbReference>
<feature type="domain" description="OmpA-like" evidence="12">
    <location>
        <begin position="344"/>
        <end position="457"/>
    </location>
</feature>
<evidence type="ECO:0000256" key="1">
    <source>
        <dbReference type="ARBA" id="ARBA00004571"/>
    </source>
</evidence>
<keyword evidence="8" id="KW-0998">Cell outer membrane</keyword>
<dbReference type="PROSITE" id="PS51123">
    <property type="entry name" value="OMPA_2"/>
    <property type="match status" value="1"/>
</dbReference>
<accession>A0A7D4QSM3</accession>
<evidence type="ECO:0000256" key="11">
    <source>
        <dbReference type="SAM" id="SignalP"/>
    </source>
</evidence>
<keyword evidence="5" id="KW-0406">Ion transport</keyword>
<evidence type="ECO:0000256" key="6">
    <source>
        <dbReference type="ARBA" id="ARBA00023114"/>
    </source>
</evidence>
<evidence type="ECO:0000256" key="7">
    <source>
        <dbReference type="ARBA" id="ARBA00023136"/>
    </source>
</evidence>
<protein>
    <submittedName>
        <fullName evidence="13">OmpA family protein</fullName>
    </submittedName>
</protein>
<feature type="coiled-coil region" evidence="10">
    <location>
        <begin position="259"/>
        <end position="293"/>
    </location>
</feature>
<dbReference type="PANTHER" id="PTHR30329">
    <property type="entry name" value="STATOR ELEMENT OF FLAGELLAR MOTOR COMPLEX"/>
    <property type="match status" value="1"/>
</dbReference>
<evidence type="ECO:0000313" key="14">
    <source>
        <dbReference type="Proteomes" id="UP000505355"/>
    </source>
</evidence>